<dbReference type="GO" id="GO:0003824">
    <property type="term" value="F:catalytic activity"/>
    <property type="evidence" value="ECO:0007669"/>
    <property type="project" value="InterPro"/>
</dbReference>
<dbReference type="FunFam" id="2.30.38.10:FF:000001">
    <property type="entry name" value="Non-ribosomal peptide synthetase PvdI"/>
    <property type="match status" value="1"/>
</dbReference>
<dbReference type="InterPro" id="IPR001242">
    <property type="entry name" value="Condensation_dom"/>
</dbReference>
<dbReference type="InterPro" id="IPR006162">
    <property type="entry name" value="Ppantetheine_attach_site"/>
</dbReference>
<dbReference type="GO" id="GO:0043041">
    <property type="term" value="P:amino acid activation for nonribosomal peptide biosynthetic process"/>
    <property type="evidence" value="ECO:0007669"/>
    <property type="project" value="TreeGrafter"/>
</dbReference>
<keyword evidence="2" id="KW-0596">Phosphopantetheine</keyword>
<dbReference type="PANTHER" id="PTHR45527:SF1">
    <property type="entry name" value="FATTY ACID SYNTHASE"/>
    <property type="match status" value="1"/>
</dbReference>
<dbReference type="InterPro" id="IPR020845">
    <property type="entry name" value="AMP-binding_CS"/>
</dbReference>
<dbReference type="SUPFAM" id="SSF47336">
    <property type="entry name" value="ACP-like"/>
    <property type="match status" value="2"/>
</dbReference>
<protein>
    <submittedName>
        <fullName evidence="6">PhsB</fullName>
    </submittedName>
</protein>
<dbReference type="Pfam" id="PF00501">
    <property type="entry name" value="AMP-binding"/>
    <property type="match status" value="1"/>
</dbReference>
<evidence type="ECO:0000259" key="5">
    <source>
        <dbReference type="PROSITE" id="PS50075"/>
    </source>
</evidence>
<dbReference type="GO" id="GO:0008610">
    <property type="term" value="P:lipid biosynthetic process"/>
    <property type="evidence" value="ECO:0007669"/>
    <property type="project" value="UniProtKB-ARBA"/>
</dbReference>
<dbReference type="InterPro" id="IPR009081">
    <property type="entry name" value="PP-bd_ACP"/>
</dbReference>
<feature type="domain" description="Carrier" evidence="5">
    <location>
        <begin position="1081"/>
        <end position="1156"/>
    </location>
</feature>
<dbReference type="PROSITE" id="PS00012">
    <property type="entry name" value="PHOSPHOPANTETHEINE"/>
    <property type="match status" value="2"/>
</dbReference>
<dbReference type="Gene3D" id="3.40.50.980">
    <property type="match status" value="2"/>
</dbReference>
<accession>A0A0M3WR71</accession>
<keyword evidence="3" id="KW-0597">Phosphoprotein</keyword>
<dbReference type="InterPro" id="IPR023213">
    <property type="entry name" value="CAT-like_dom_sf"/>
</dbReference>
<organism evidence="6">
    <name type="scientific">Streptomyces hygroscopicus</name>
    <dbReference type="NCBI Taxonomy" id="1912"/>
    <lineage>
        <taxon>Bacteria</taxon>
        <taxon>Bacillati</taxon>
        <taxon>Actinomycetota</taxon>
        <taxon>Actinomycetes</taxon>
        <taxon>Kitasatosporales</taxon>
        <taxon>Streptomycetaceae</taxon>
        <taxon>Streptomyces</taxon>
        <taxon>Streptomyces violaceusniger group</taxon>
    </lineage>
</organism>
<dbReference type="PROSITE" id="PS00455">
    <property type="entry name" value="AMP_BINDING"/>
    <property type="match status" value="1"/>
</dbReference>
<evidence type="ECO:0000256" key="1">
    <source>
        <dbReference type="ARBA" id="ARBA00001957"/>
    </source>
</evidence>
<dbReference type="NCBIfam" id="TIGR01733">
    <property type="entry name" value="AA-adenyl-dom"/>
    <property type="match status" value="1"/>
</dbReference>
<gene>
    <name evidence="6" type="primary">phsB</name>
</gene>
<dbReference type="CDD" id="cd17646">
    <property type="entry name" value="A_NRPS_AB3403-like"/>
    <property type="match status" value="1"/>
</dbReference>
<evidence type="ECO:0000256" key="4">
    <source>
        <dbReference type="SAM" id="MobiDB-lite"/>
    </source>
</evidence>
<dbReference type="InterPro" id="IPR000873">
    <property type="entry name" value="AMP-dep_synth/lig_dom"/>
</dbReference>
<name>A0A0M3WR71_STRHY</name>
<evidence type="ECO:0000256" key="3">
    <source>
        <dbReference type="ARBA" id="ARBA00022553"/>
    </source>
</evidence>
<dbReference type="PANTHER" id="PTHR45527">
    <property type="entry name" value="NONRIBOSOMAL PEPTIDE SYNTHETASE"/>
    <property type="match status" value="1"/>
</dbReference>
<dbReference type="GO" id="GO:0017000">
    <property type="term" value="P:antibiotic biosynthetic process"/>
    <property type="evidence" value="ECO:0007669"/>
    <property type="project" value="UniProtKB-ARBA"/>
</dbReference>
<dbReference type="Pfam" id="PF13193">
    <property type="entry name" value="AMP-binding_C"/>
    <property type="match status" value="1"/>
</dbReference>
<dbReference type="InterPro" id="IPR045851">
    <property type="entry name" value="AMP-bd_C_sf"/>
</dbReference>
<sequence>MTLPEADTVTAQIAAIWAGLLDHPEIGPDDNVFRLGASSVMAVRAAARIREALNIPLPLRDVFESPSAAALAERVRAALSDPPTLTSPGAAPADGEETHDDPATAPLTFQQEPMWLFDQLQPGGATYHIHFAARFEGPLDLGVLDQCVRDLIERHTVLRTVFPTVGGRPCQRVLEHVRVPVEVSDLRELPQPVRQAQAARIATRDARAPFDLAAGPLLRVRVLHLTETRHRLLVTLPHIITDAWSDDILVRELNHLYRARSRGAAPALPPLPVTYQDWARRQRSEPARTEADQLDRWRRYLTGAPTVLELPADRPRPAVKRHRGRRLAFDIPESVARRLELLACDEGTTLYSVLLAGFGALLHRLTGQQEFLVGSPVANRTRTDTEGLVGLFVNTVAVRCTLTGRPSFLELVRRTRTSAAECFAHQELPFHRLVEHLAPVRSAAHTPLVQVMLALQNTPDRDGSNGDRGPFLREDDAADTGTAMFDLTLFLTRSGSGLRGEWEYDSDLFDEDRIGDLGRQLATLLDAALDRPDLPVALLPLQDRQERDRVVHAWNDTAAVDLPGGPDADTLPALVDAQARRTPDAVAVRTDDGTKLTYSQLVRAGERLARSLLDRGLAPEDVVAVACERSVEMVVALLGVLKAGGAYLPIDPEDPSERTRYVLHDSGTRFMLTLGRHAPGLPDMPGTTVVHLDDLQLFDDAEDDTPPLPTLAPGHLAYLIYTSGSTGRPKGVLNEHGPVCNRIRWGMAAFPLGPGGTVLQKTPIHFDISVWEIFWTLASGATLVLARPGGHRDPAYLARLLADEGVTDVHFVPSMLAVFLDGGPLLDGLRLRRVFCSGEALPAALRDQLFARLPLVELHNLYGPTEAAIEVTHWRCSPGESAVPIGRPIAGARCYVLDAELQPVPPGVPGELWLGGLPVARGYHGRPDLTGERFLPDPYGPAGSRMYRSGDLARWRRDGVLEYLGREDGQVKLHGQRIELSEIEAALAGHAGEADVVVDVRGTDALGKRLVAYVRPVRPEQAAELVDKIRALAAARLPAYMRPSTYVSLERLPLTASGKTDRKALPDPGPGEGSTTRTGTPPRSPVERELALLWSELLGVDGVGVEDNFFEIGGHSLLAARMTSRAGAALGLDLSVGLAFEHPTLGEFALAAVAARAAVDSAETQRLLAELEALAGAETGTGADDPVVTGTAGEAGDAENGLRGSR</sequence>
<dbReference type="Gene3D" id="3.30.559.10">
    <property type="entry name" value="Chloramphenicol acetyltransferase-like domain"/>
    <property type="match status" value="1"/>
</dbReference>
<dbReference type="Gene3D" id="1.10.1200.10">
    <property type="entry name" value="ACP-like"/>
    <property type="match status" value="2"/>
</dbReference>
<dbReference type="SUPFAM" id="SSF56801">
    <property type="entry name" value="Acetyl-CoA synthetase-like"/>
    <property type="match status" value="1"/>
</dbReference>
<dbReference type="GO" id="GO:0031177">
    <property type="term" value="F:phosphopantetheine binding"/>
    <property type="evidence" value="ECO:0007669"/>
    <property type="project" value="InterPro"/>
</dbReference>
<dbReference type="Pfam" id="PF00550">
    <property type="entry name" value="PP-binding"/>
    <property type="match status" value="2"/>
</dbReference>
<dbReference type="InterPro" id="IPR036736">
    <property type="entry name" value="ACP-like_sf"/>
</dbReference>
<dbReference type="SUPFAM" id="SSF52777">
    <property type="entry name" value="CoA-dependent acyltransferases"/>
    <property type="match status" value="2"/>
</dbReference>
<dbReference type="Gene3D" id="2.30.38.10">
    <property type="entry name" value="Luciferase, Domain 3"/>
    <property type="match status" value="1"/>
</dbReference>
<dbReference type="Pfam" id="PF00668">
    <property type="entry name" value="Condensation"/>
    <property type="match status" value="1"/>
</dbReference>
<dbReference type="CDD" id="cd19531">
    <property type="entry name" value="LCL_NRPS-like"/>
    <property type="match status" value="1"/>
</dbReference>
<dbReference type="FunFam" id="3.40.50.980:FF:000001">
    <property type="entry name" value="Non-ribosomal peptide synthetase"/>
    <property type="match status" value="1"/>
</dbReference>
<dbReference type="InterPro" id="IPR020806">
    <property type="entry name" value="PKS_PP-bd"/>
</dbReference>
<dbReference type="FunFam" id="3.40.50.12780:FF:000012">
    <property type="entry name" value="Non-ribosomal peptide synthetase"/>
    <property type="match status" value="1"/>
</dbReference>
<feature type="region of interest" description="Disordered" evidence="4">
    <location>
        <begin position="1179"/>
        <end position="1206"/>
    </location>
</feature>
<dbReference type="Gene3D" id="3.30.559.30">
    <property type="entry name" value="Nonribosomal peptide synthetase, condensation domain"/>
    <property type="match status" value="1"/>
</dbReference>
<dbReference type="PROSITE" id="PS50075">
    <property type="entry name" value="CARRIER"/>
    <property type="match status" value="2"/>
</dbReference>
<dbReference type="FunFam" id="1.10.1200.10:FF:000005">
    <property type="entry name" value="Nonribosomal peptide synthetase 1"/>
    <property type="match status" value="1"/>
</dbReference>
<dbReference type="EMBL" id="KP026916">
    <property type="protein sequence ID" value="AKN91114.1"/>
    <property type="molecule type" value="Genomic_DNA"/>
</dbReference>
<evidence type="ECO:0000256" key="2">
    <source>
        <dbReference type="ARBA" id="ARBA00022450"/>
    </source>
</evidence>
<dbReference type="InterPro" id="IPR025110">
    <property type="entry name" value="AMP-bd_C"/>
</dbReference>
<feature type="domain" description="Carrier" evidence="5">
    <location>
        <begin position="4"/>
        <end position="79"/>
    </location>
</feature>
<dbReference type="SMART" id="SM00823">
    <property type="entry name" value="PKS_PP"/>
    <property type="match status" value="2"/>
</dbReference>
<comment type="cofactor">
    <cofactor evidence="1">
        <name>pantetheine 4'-phosphate</name>
        <dbReference type="ChEBI" id="CHEBI:47942"/>
    </cofactor>
</comment>
<dbReference type="GO" id="GO:0044550">
    <property type="term" value="P:secondary metabolite biosynthetic process"/>
    <property type="evidence" value="ECO:0007669"/>
    <property type="project" value="TreeGrafter"/>
</dbReference>
<dbReference type="InterPro" id="IPR010071">
    <property type="entry name" value="AA_adenyl_dom"/>
</dbReference>
<feature type="region of interest" description="Disordered" evidence="4">
    <location>
        <begin position="1057"/>
        <end position="1085"/>
    </location>
</feature>
<dbReference type="AlphaFoldDB" id="A0A0M3WR71"/>
<evidence type="ECO:0000313" key="6">
    <source>
        <dbReference type="EMBL" id="AKN91114.1"/>
    </source>
</evidence>
<dbReference type="Gene3D" id="3.30.300.30">
    <property type="match status" value="1"/>
</dbReference>
<reference evidence="6" key="1">
    <citation type="journal article" date="2015" name="J. Antibiot.">
        <title>Conserved biosynthetic pathways for phosalacine, bialaphos and newly discovered phosphonic acid natural products.</title>
        <authorList>
            <person name="Blodgett J.A.V."/>
            <person name="Zhang J.K."/>
            <person name="Yu X."/>
            <person name="Metcalf W.W."/>
        </authorList>
    </citation>
    <scope>NUCLEOTIDE SEQUENCE</scope>
    <source>
        <strain evidence="6">ATCC 21705</strain>
    </source>
</reference>
<proteinExistence type="predicted"/>
<feature type="region of interest" description="Disordered" evidence="4">
    <location>
        <begin position="79"/>
        <end position="102"/>
    </location>
</feature>
<dbReference type="GO" id="GO:0005829">
    <property type="term" value="C:cytosol"/>
    <property type="evidence" value="ECO:0007669"/>
    <property type="project" value="TreeGrafter"/>
</dbReference>